<dbReference type="PROSITE" id="PS50850">
    <property type="entry name" value="MFS"/>
    <property type="match status" value="1"/>
</dbReference>
<dbReference type="InterPro" id="IPR011701">
    <property type="entry name" value="MFS"/>
</dbReference>
<keyword evidence="3" id="KW-0813">Transport</keyword>
<evidence type="ECO:0000256" key="8">
    <source>
        <dbReference type="SAM" id="Phobius"/>
    </source>
</evidence>
<keyword evidence="4" id="KW-1003">Cell membrane</keyword>
<feature type="transmembrane region" description="Helical" evidence="8">
    <location>
        <begin position="170"/>
        <end position="192"/>
    </location>
</feature>
<evidence type="ECO:0000256" key="7">
    <source>
        <dbReference type="ARBA" id="ARBA00023136"/>
    </source>
</evidence>
<evidence type="ECO:0000256" key="1">
    <source>
        <dbReference type="ARBA" id="ARBA00004651"/>
    </source>
</evidence>
<dbReference type="PROSITE" id="PS00216">
    <property type="entry name" value="SUGAR_TRANSPORT_1"/>
    <property type="match status" value="1"/>
</dbReference>
<dbReference type="InterPro" id="IPR005829">
    <property type="entry name" value="Sugar_transporter_CS"/>
</dbReference>
<feature type="transmembrane region" description="Helical" evidence="8">
    <location>
        <begin position="338"/>
        <end position="361"/>
    </location>
</feature>
<evidence type="ECO:0000259" key="9">
    <source>
        <dbReference type="PROSITE" id="PS50850"/>
    </source>
</evidence>
<evidence type="ECO:0000256" key="6">
    <source>
        <dbReference type="ARBA" id="ARBA00022989"/>
    </source>
</evidence>
<feature type="transmembrane region" description="Helical" evidence="8">
    <location>
        <begin position="281"/>
        <end position="303"/>
    </location>
</feature>
<evidence type="ECO:0000313" key="11">
    <source>
        <dbReference type="Proteomes" id="UP001262410"/>
    </source>
</evidence>
<feature type="transmembrane region" description="Helical" evidence="8">
    <location>
        <begin position="315"/>
        <end position="332"/>
    </location>
</feature>
<evidence type="ECO:0000256" key="5">
    <source>
        <dbReference type="ARBA" id="ARBA00022692"/>
    </source>
</evidence>
<organism evidence="10 11">
    <name type="scientific">Inquilinus ginsengisoli</name>
    <dbReference type="NCBI Taxonomy" id="363840"/>
    <lineage>
        <taxon>Bacteria</taxon>
        <taxon>Pseudomonadati</taxon>
        <taxon>Pseudomonadota</taxon>
        <taxon>Alphaproteobacteria</taxon>
        <taxon>Rhodospirillales</taxon>
        <taxon>Rhodospirillaceae</taxon>
        <taxon>Inquilinus</taxon>
    </lineage>
</organism>
<keyword evidence="6 8" id="KW-1133">Transmembrane helix</keyword>
<evidence type="ECO:0000313" key="10">
    <source>
        <dbReference type="EMBL" id="MDR6290145.1"/>
    </source>
</evidence>
<gene>
    <name evidence="10" type="ORF">E9232_002666</name>
</gene>
<feature type="transmembrane region" description="Helical" evidence="8">
    <location>
        <begin position="251"/>
        <end position="269"/>
    </location>
</feature>
<dbReference type="InterPro" id="IPR036259">
    <property type="entry name" value="MFS_trans_sf"/>
</dbReference>
<comment type="caution">
    <text evidence="10">The sequence shown here is derived from an EMBL/GenBank/DDBJ whole genome shotgun (WGS) entry which is preliminary data.</text>
</comment>
<accession>A0ABU1JRF0</accession>
<keyword evidence="11" id="KW-1185">Reference proteome</keyword>
<name>A0ABU1JRF0_9PROT</name>
<feature type="domain" description="Major facilitator superfamily (MFS) profile" evidence="9">
    <location>
        <begin position="42"/>
        <end position="427"/>
    </location>
</feature>
<protein>
    <submittedName>
        <fullName evidence="10">YNFM family putative membrane transporter</fullName>
    </submittedName>
</protein>
<comment type="similarity">
    <text evidence="2">Belongs to the major facilitator superfamily.</text>
</comment>
<dbReference type="Gene3D" id="1.20.1250.20">
    <property type="entry name" value="MFS general substrate transporter like domains"/>
    <property type="match status" value="1"/>
</dbReference>
<feature type="transmembrane region" description="Helical" evidence="8">
    <location>
        <begin position="48"/>
        <end position="68"/>
    </location>
</feature>
<dbReference type="Proteomes" id="UP001262410">
    <property type="component" value="Unassembled WGS sequence"/>
</dbReference>
<feature type="transmembrane region" description="Helical" evidence="8">
    <location>
        <begin position="373"/>
        <end position="395"/>
    </location>
</feature>
<feature type="transmembrane region" description="Helical" evidence="8">
    <location>
        <begin position="137"/>
        <end position="158"/>
    </location>
</feature>
<evidence type="ECO:0000256" key="2">
    <source>
        <dbReference type="ARBA" id="ARBA00008335"/>
    </source>
</evidence>
<keyword evidence="5 8" id="KW-0812">Transmembrane</keyword>
<feature type="transmembrane region" description="Helical" evidence="8">
    <location>
        <begin position="74"/>
        <end position="100"/>
    </location>
</feature>
<dbReference type="PANTHER" id="PTHR43271">
    <property type="entry name" value="BLL2771 PROTEIN"/>
    <property type="match status" value="1"/>
</dbReference>
<dbReference type="CDD" id="cd17324">
    <property type="entry name" value="MFS_NepI_like"/>
    <property type="match status" value="1"/>
</dbReference>
<feature type="transmembrane region" description="Helical" evidence="8">
    <location>
        <begin position="112"/>
        <end position="131"/>
    </location>
</feature>
<reference evidence="10 11" key="1">
    <citation type="submission" date="2023-07" db="EMBL/GenBank/DDBJ databases">
        <title>Sorghum-associated microbial communities from plants grown in Nebraska, USA.</title>
        <authorList>
            <person name="Schachtman D."/>
        </authorList>
    </citation>
    <scope>NUCLEOTIDE SEQUENCE [LARGE SCALE GENOMIC DNA]</scope>
    <source>
        <strain evidence="10 11">584</strain>
    </source>
</reference>
<keyword evidence="7 8" id="KW-0472">Membrane</keyword>
<dbReference type="InterPro" id="IPR020846">
    <property type="entry name" value="MFS_dom"/>
</dbReference>
<dbReference type="SUPFAM" id="SSF103473">
    <property type="entry name" value="MFS general substrate transporter"/>
    <property type="match status" value="1"/>
</dbReference>
<evidence type="ECO:0000256" key="4">
    <source>
        <dbReference type="ARBA" id="ARBA00022475"/>
    </source>
</evidence>
<proteinExistence type="inferred from homology"/>
<feature type="transmembrane region" description="Helical" evidence="8">
    <location>
        <begin position="198"/>
        <end position="217"/>
    </location>
</feature>
<comment type="subcellular location">
    <subcellularLocation>
        <location evidence="1">Cell membrane</location>
        <topology evidence="1">Multi-pass membrane protein</topology>
    </subcellularLocation>
</comment>
<dbReference type="EMBL" id="JAVDPW010000004">
    <property type="protein sequence ID" value="MDR6290145.1"/>
    <property type="molecule type" value="Genomic_DNA"/>
</dbReference>
<evidence type="ECO:0000256" key="3">
    <source>
        <dbReference type="ARBA" id="ARBA00022448"/>
    </source>
</evidence>
<dbReference type="Pfam" id="PF07690">
    <property type="entry name" value="MFS_1"/>
    <property type="match status" value="1"/>
</dbReference>
<sequence length="430" mass="45194">MTRSAGATALPLPPATPTMPAITAGVVAAEDVVAYIEHGMAAFHRTNLALFAAGFSTFALMYCVQPLMPVFTHVFQVGAAESSLSLSLTTGTLAFAMLVASALSEAWGRKPVMVASLFASAVLTSLAALMPSWHGLLVLRALMGLTLSGLPAVAMAYVSEEMHPRSVGLAMGLFIGGSALGGLGGRLIAGVLTDLVSWRLGLGVVGLTGLVAGFVFWRSLPPSAHFRPRPLRLRPLLSAFADHLRDPGLRWLFLEGFLLMGAFVTLYNYTGFRLLAPPYGLSQTAVAAIFAVYLIGIVASVWVGHLAGLLGRRRVFWAPIVLMLAGVALTRSDGLWPIIAGIAVFTFGFFGAHSVASSWVGRRALQARAQASSLYLFFYYLGSSVVGSLGGLAWTGWGWPGVTLLIGGLALAALAVALRLTVLPPRQSQG</sequence>
<feature type="transmembrane region" description="Helical" evidence="8">
    <location>
        <begin position="401"/>
        <end position="422"/>
    </location>
</feature>
<dbReference type="PANTHER" id="PTHR43271:SF1">
    <property type="entry name" value="INNER MEMBRANE TRANSPORT PROTEIN YNFM"/>
    <property type="match status" value="1"/>
</dbReference>